<dbReference type="EMBL" id="MN740474">
    <property type="protein sequence ID" value="QHU28843.1"/>
    <property type="molecule type" value="Genomic_DNA"/>
</dbReference>
<organism evidence="2">
    <name type="scientific">viral metagenome</name>
    <dbReference type="NCBI Taxonomy" id="1070528"/>
    <lineage>
        <taxon>unclassified sequences</taxon>
        <taxon>metagenomes</taxon>
        <taxon>organismal metagenomes</taxon>
    </lineage>
</organism>
<feature type="transmembrane region" description="Helical" evidence="1">
    <location>
        <begin position="23"/>
        <end position="42"/>
    </location>
</feature>
<keyword evidence="1" id="KW-1133">Transmembrane helix</keyword>
<dbReference type="PROSITE" id="PS00109">
    <property type="entry name" value="PROTEIN_KINASE_TYR"/>
    <property type="match status" value="1"/>
</dbReference>
<evidence type="ECO:0000313" key="2">
    <source>
        <dbReference type="EMBL" id="QHU28843.1"/>
    </source>
</evidence>
<evidence type="ECO:0000256" key="1">
    <source>
        <dbReference type="SAM" id="Phobius"/>
    </source>
</evidence>
<name>A0A6C0LE45_9ZZZZ</name>
<dbReference type="AlphaFoldDB" id="A0A6C0LE45"/>
<dbReference type="GO" id="GO:0004672">
    <property type="term" value="F:protein kinase activity"/>
    <property type="evidence" value="ECO:0007669"/>
    <property type="project" value="InterPro"/>
</dbReference>
<protein>
    <submittedName>
        <fullName evidence="2">Uncharacterized protein</fullName>
    </submittedName>
</protein>
<reference evidence="2" key="1">
    <citation type="journal article" date="2020" name="Nature">
        <title>Giant virus diversity and host interactions through global metagenomics.</title>
        <authorList>
            <person name="Schulz F."/>
            <person name="Roux S."/>
            <person name="Paez-Espino D."/>
            <person name="Jungbluth S."/>
            <person name="Walsh D.A."/>
            <person name="Denef V.J."/>
            <person name="McMahon K.D."/>
            <person name="Konstantinidis K.T."/>
            <person name="Eloe-Fadrosh E.A."/>
            <person name="Kyrpides N.C."/>
            <person name="Woyke T."/>
        </authorList>
    </citation>
    <scope>NUCLEOTIDE SEQUENCE</scope>
    <source>
        <strain evidence="2">GVMAG-M-3300027791-30</strain>
    </source>
</reference>
<keyword evidence="1" id="KW-0472">Membrane</keyword>
<dbReference type="InterPro" id="IPR008266">
    <property type="entry name" value="Tyr_kinase_AS"/>
</dbReference>
<keyword evidence="1" id="KW-0812">Transmembrane</keyword>
<proteinExistence type="predicted"/>
<sequence>MNFLEGYIQNTRLKVYQLSYEDFTIYNIIISLSNFLFSYNFTYF</sequence>
<accession>A0A6C0LE45</accession>